<evidence type="ECO:0000313" key="2">
    <source>
        <dbReference type="EMBL" id="OPJ72824.1"/>
    </source>
</evidence>
<gene>
    <name evidence="2" type="ORF">AV530_005321</name>
</gene>
<protein>
    <submittedName>
        <fullName evidence="2">Uncharacterized protein</fullName>
    </submittedName>
</protein>
<proteinExistence type="predicted"/>
<dbReference type="EMBL" id="LSYS01006902">
    <property type="protein sequence ID" value="OPJ72824.1"/>
    <property type="molecule type" value="Genomic_DNA"/>
</dbReference>
<evidence type="ECO:0000256" key="1">
    <source>
        <dbReference type="SAM" id="MobiDB-lite"/>
    </source>
</evidence>
<evidence type="ECO:0000313" key="3">
    <source>
        <dbReference type="Proteomes" id="UP000190648"/>
    </source>
</evidence>
<organism evidence="2 3">
    <name type="scientific">Patagioenas fasciata monilis</name>
    <dbReference type="NCBI Taxonomy" id="372326"/>
    <lineage>
        <taxon>Eukaryota</taxon>
        <taxon>Metazoa</taxon>
        <taxon>Chordata</taxon>
        <taxon>Craniata</taxon>
        <taxon>Vertebrata</taxon>
        <taxon>Euteleostomi</taxon>
        <taxon>Archelosauria</taxon>
        <taxon>Archosauria</taxon>
        <taxon>Dinosauria</taxon>
        <taxon>Saurischia</taxon>
        <taxon>Theropoda</taxon>
        <taxon>Coelurosauria</taxon>
        <taxon>Aves</taxon>
        <taxon>Neognathae</taxon>
        <taxon>Neoaves</taxon>
        <taxon>Columbimorphae</taxon>
        <taxon>Columbiformes</taxon>
        <taxon>Columbidae</taxon>
        <taxon>Patagioenas</taxon>
    </lineage>
</organism>
<comment type="caution">
    <text evidence="2">The sequence shown here is derived from an EMBL/GenBank/DDBJ whole genome shotgun (WGS) entry which is preliminary data.</text>
</comment>
<name>A0A1V4JL46_PATFA</name>
<feature type="region of interest" description="Disordered" evidence="1">
    <location>
        <begin position="1"/>
        <end position="25"/>
    </location>
</feature>
<keyword evidence="3" id="KW-1185">Reference proteome</keyword>
<reference evidence="2 3" key="1">
    <citation type="submission" date="2016-02" db="EMBL/GenBank/DDBJ databases">
        <title>Band-tailed pigeon sequencing and assembly.</title>
        <authorList>
            <person name="Soares A.E."/>
            <person name="Novak B.J."/>
            <person name="Rice E.S."/>
            <person name="O'Connell B."/>
            <person name="Chang D."/>
            <person name="Weber S."/>
            <person name="Shapiro B."/>
        </authorList>
    </citation>
    <scope>NUCLEOTIDE SEQUENCE [LARGE SCALE GENOMIC DNA]</scope>
    <source>
        <strain evidence="2">BTP2013</strain>
        <tissue evidence="2">Blood</tissue>
    </source>
</reference>
<dbReference type="AlphaFoldDB" id="A0A1V4JL46"/>
<dbReference type="Proteomes" id="UP000190648">
    <property type="component" value="Unassembled WGS sequence"/>
</dbReference>
<sequence>MSKKRKALEGGGARLPPEDPRACFGAGEEQGVHRAERNGMAVFSNMESVDLFVEDAKDHNVTSHPDHEIHLPPRMFLLFAGKCPQHSG</sequence>
<accession>A0A1V4JL46</accession>